<dbReference type="OrthoDB" id="271711at2"/>
<dbReference type="Gene3D" id="3.40.50.720">
    <property type="entry name" value="NAD(P)-binding Rossmann-like Domain"/>
    <property type="match status" value="1"/>
</dbReference>
<keyword evidence="1" id="KW-0560">Oxidoreductase</keyword>
<dbReference type="InterPro" id="IPR050988">
    <property type="entry name" value="Mannitol_DH/Oxidoreductase"/>
</dbReference>
<evidence type="ECO:0000259" key="4">
    <source>
        <dbReference type="Pfam" id="PF08125"/>
    </source>
</evidence>
<dbReference type="InterPro" id="IPR013131">
    <property type="entry name" value="Mannitol_DH_N"/>
</dbReference>
<dbReference type="SUPFAM" id="SSF48179">
    <property type="entry name" value="6-phosphogluconate dehydrogenase C-terminal domain-like"/>
    <property type="match status" value="1"/>
</dbReference>
<dbReference type="RefSeq" id="WP_073387063.1">
    <property type="nucleotide sequence ID" value="NZ_FQXK01000013.1"/>
</dbReference>
<dbReference type="PANTHER" id="PTHR43362">
    <property type="entry name" value="MANNITOL DEHYDROGENASE DSF1-RELATED"/>
    <property type="match status" value="1"/>
</dbReference>
<dbReference type="STRING" id="1121131.SAMN02745229_01742"/>
<dbReference type="Proteomes" id="UP000184278">
    <property type="component" value="Unassembled WGS sequence"/>
</dbReference>
<dbReference type="GO" id="GO:0008926">
    <property type="term" value="F:mannitol-1-phosphate 5-dehydrogenase activity"/>
    <property type="evidence" value="ECO:0007669"/>
    <property type="project" value="UniProtKB-EC"/>
</dbReference>
<dbReference type="SUPFAM" id="SSF51735">
    <property type="entry name" value="NAD(P)-binding Rossmann-fold domains"/>
    <property type="match status" value="1"/>
</dbReference>
<feature type="domain" description="Mannitol dehydrogenase C-terminal" evidence="4">
    <location>
        <begin position="321"/>
        <end position="522"/>
    </location>
</feature>
<dbReference type="AlphaFoldDB" id="A0A1M5YUR6"/>
<sequence>MKLTVEGIKDSSAWESKGYHLPAYDRAEIIKNTEEAPEWVHFGAGNIFRAFHAVLAQNLIEKGLMNTGIVVAEGFDYEIVEKAYKTYEDLSILAILKSDGSVEKQVIGSIAKSYILDSERDAEFEGLKKVFRNKSLKLCTFTITEKGYNLKKTDGSYMDAVLADMNEGPAKPHSYIGKVASLMYERYTNGKLPIAMVSTDNCSHNGEKLYAAIYEFAKAWADNGKADTGFVDYINDKSLVSFPWSMIDKITPRPDDSVKAMLAEDGVEGLEPVITGFHTYVAPFVNAEESEYLVVEDDFPNGRPALEKAGVIFTDRDTVNNVERMKVTTCLNPLHTALAVYGCLLGYTRISEEMKDADLVKLINTVGYVEGLPVVVDPGVINPKDFIDTVTKVRLPNPFMPDAPQRIATDTSQKLAIRFGETIKSYIASSDLDVHALKAIPFVLAGWLRYTMGIDDKGAEFECSSDPLLDEVAAITRTIKLGDTRSVDELKKVLLPILKRKEIFAVDLEEAGLADTVVADFAKLIAKEGAVREQLAALQ</sequence>
<organism evidence="5 6">
    <name type="scientific">Butyrivibrio fibrisolvens DSM 3071</name>
    <dbReference type="NCBI Taxonomy" id="1121131"/>
    <lineage>
        <taxon>Bacteria</taxon>
        <taxon>Bacillati</taxon>
        <taxon>Bacillota</taxon>
        <taxon>Clostridia</taxon>
        <taxon>Lachnospirales</taxon>
        <taxon>Lachnospiraceae</taxon>
        <taxon>Butyrivibrio</taxon>
    </lineage>
</organism>
<evidence type="ECO:0000259" key="3">
    <source>
        <dbReference type="Pfam" id="PF01232"/>
    </source>
</evidence>
<dbReference type="InterPro" id="IPR008927">
    <property type="entry name" value="6-PGluconate_DH-like_C_sf"/>
</dbReference>
<comment type="catalytic activity">
    <reaction evidence="2">
        <text>D-mannitol 1-phosphate + NAD(+) = beta-D-fructose 6-phosphate + NADH + H(+)</text>
        <dbReference type="Rhea" id="RHEA:19661"/>
        <dbReference type="ChEBI" id="CHEBI:15378"/>
        <dbReference type="ChEBI" id="CHEBI:57540"/>
        <dbReference type="ChEBI" id="CHEBI:57634"/>
        <dbReference type="ChEBI" id="CHEBI:57945"/>
        <dbReference type="ChEBI" id="CHEBI:61381"/>
        <dbReference type="EC" id="1.1.1.17"/>
    </reaction>
</comment>
<reference evidence="6" key="1">
    <citation type="submission" date="2016-11" db="EMBL/GenBank/DDBJ databases">
        <authorList>
            <person name="Varghese N."/>
            <person name="Submissions S."/>
        </authorList>
    </citation>
    <scope>NUCLEOTIDE SEQUENCE [LARGE SCALE GENOMIC DNA]</scope>
    <source>
        <strain evidence="6">DSM 3071</strain>
    </source>
</reference>
<dbReference type="EMBL" id="FQXK01000013">
    <property type="protein sequence ID" value="SHI15765.1"/>
    <property type="molecule type" value="Genomic_DNA"/>
</dbReference>
<evidence type="ECO:0000313" key="5">
    <source>
        <dbReference type="EMBL" id="SHI15765.1"/>
    </source>
</evidence>
<keyword evidence="6" id="KW-1185">Reference proteome</keyword>
<feature type="domain" description="Mannitol dehydrogenase N-terminal" evidence="3">
    <location>
        <begin position="40"/>
        <end position="308"/>
    </location>
</feature>
<dbReference type="InterPro" id="IPR013118">
    <property type="entry name" value="Mannitol_DH_C"/>
</dbReference>
<name>A0A1M5YUR6_BUTFI</name>
<dbReference type="PANTHER" id="PTHR43362:SF1">
    <property type="entry name" value="MANNITOL DEHYDROGENASE 2-RELATED"/>
    <property type="match status" value="1"/>
</dbReference>
<gene>
    <name evidence="5" type="ORF">SAMN02745229_01742</name>
</gene>
<evidence type="ECO:0000256" key="2">
    <source>
        <dbReference type="ARBA" id="ARBA00048615"/>
    </source>
</evidence>
<dbReference type="InterPro" id="IPR036291">
    <property type="entry name" value="NAD(P)-bd_dom_sf"/>
</dbReference>
<proteinExistence type="predicted"/>
<dbReference type="Pfam" id="PF01232">
    <property type="entry name" value="Mannitol_dh"/>
    <property type="match status" value="1"/>
</dbReference>
<evidence type="ECO:0000313" key="6">
    <source>
        <dbReference type="Proteomes" id="UP000184278"/>
    </source>
</evidence>
<accession>A0A1M5YUR6</accession>
<dbReference type="Gene3D" id="1.10.1040.10">
    <property type="entry name" value="N-(1-d-carboxylethyl)-l-norvaline Dehydrogenase, domain 2"/>
    <property type="match status" value="1"/>
</dbReference>
<protein>
    <submittedName>
        <fullName evidence="5">Fructuronate reductase</fullName>
    </submittedName>
</protein>
<dbReference type="GeneID" id="89510002"/>
<dbReference type="InterPro" id="IPR013328">
    <property type="entry name" value="6PGD_dom2"/>
</dbReference>
<evidence type="ECO:0000256" key="1">
    <source>
        <dbReference type="ARBA" id="ARBA00023002"/>
    </source>
</evidence>
<dbReference type="Pfam" id="PF08125">
    <property type="entry name" value="Mannitol_dh_C"/>
    <property type="match status" value="1"/>
</dbReference>